<sequence>MIVFNGAAAQRSFVAAQAMEDTVSRWLSRRSVVCLWVFAVVAMGWVEAAAQERKPDLVLKGTITEAQRETYVEVPFTVPAGVMRVSVEFHYTGHEKKATIDLGLLDNERFRGWSGGNKSAFTVSESDATPSYLPGPVRPGVWKLLLGVPSMPDGVQSEYVANVYFGREGETIGASGFGAASVPEPVREGPGWFRGDLHLHDAHSDGSCVSEAGKKVPCPLFKTVEAARARGLDFIAITDHNTVSHFDAMRELAPYFDKMLLIPGREITTFDGHANVFGTTEFIDFRLKSKYVPTFNDLLNDVEKKHALLSINHPGSPTGAACMGCGWSVKDTDFSRVHVIEAINGGSMDGPQSGVPFWQKRLNDGFRVTAIGGSDNHNASYQSAIGKPTTVVYAANLSERAVLEGIRAGHVFVDLQGSGDGAIEFTATAGSQSAVMGDALKASSGTNVHFVLTMLNLAGAHAEVVRDGVVKPLGEVAKNARETREFDEPSDGERHWVRVNVRGENGRLLVLGNPVYLNF</sequence>
<dbReference type="PANTHER" id="PTHR42924:SF3">
    <property type="entry name" value="POLYMERASE_HISTIDINOL PHOSPHATASE N-TERMINAL DOMAIN-CONTAINING PROTEIN"/>
    <property type="match status" value="1"/>
</dbReference>
<gene>
    <name evidence="1" type="ORF">BDD14_4295</name>
</gene>
<accession>A0A4Q7YZN7</accession>
<evidence type="ECO:0000313" key="1">
    <source>
        <dbReference type="EMBL" id="RZU42703.1"/>
    </source>
</evidence>
<name>A0A4Q7YZN7_9BACT</name>
<proteinExistence type="predicted"/>
<evidence type="ECO:0000313" key="2">
    <source>
        <dbReference type="Proteomes" id="UP000292958"/>
    </source>
</evidence>
<keyword evidence="2" id="KW-1185">Reference proteome</keyword>
<comment type="caution">
    <text evidence="1">The sequence shown here is derived from an EMBL/GenBank/DDBJ whole genome shotgun (WGS) entry which is preliminary data.</text>
</comment>
<organism evidence="1 2">
    <name type="scientific">Edaphobacter modestus</name>
    <dbReference type="NCBI Taxonomy" id="388466"/>
    <lineage>
        <taxon>Bacteria</taxon>
        <taxon>Pseudomonadati</taxon>
        <taxon>Acidobacteriota</taxon>
        <taxon>Terriglobia</taxon>
        <taxon>Terriglobales</taxon>
        <taxon>Acidobacteriaceae</taxon>
        <taxon>Edaphobacter</taxon>
    </lineage>
</organism>
<dbReference type="AlphaFoldDB" id="A0A4Q7YZN7"/>
<dbReference type="CDD" id="cd07432">
    <property type="entry name" value="PHP_HisPPase"/>
    <property type="match status" value="1"/>
</dbReference>
<dbReference type="GO" id="GO:0035312">
    <property type="term" value="F:5'-3' DNA exonuclease activity"/>
    <property type="evidence" value="ECO:0007669"/>
    <property type="project" value="TreeGrafter"/>
</dbReference>
<dbReference type="EMBL" id="SHKW01000001">
    <property type="protein sequence ID" value="RZU42703.1"/>
    <property type="molecule type" value="Genomic_DNA"/>
</dbReference>
<reference evidence="1 2" key="1">
    <citation type="submission" date="2019-02" db="EMBL/GenBank/DDBJ databases">
        <title>Genomic Encyclopedia of Archaeal and Bacterial Type Strains, Phase II (KMG-II): from individual species to whole genera.</title>
        <authorList>
            <person name="Goeker M."/>
        </authorList>
    </citation>
    <scope>NUCLEOTIDE SEQUENCE [LARGE SCALE GENOMIC DNA]</scope>
    <source>
        <strain evidence="1 2">DSM 18101</strain>
    </source>
</reference>
<dbReference type="NCBIfam" id="NF038032">
    <property type="entry name" value="CehA_McbA_metalo"/>
    <property type="match status" value="1"/>
</dbReference>
<dbReference type="InterPro" id="IPR016195">
    <property type="entry name" value="Pol/histidinol_Pase-like"/>
</dbReference>
<dbReference type="PANTHER" id="PTHR42924">
    <property type="entry name" value="EXONUCLEASE"/>
    <property type="match status" value="1"/>
</dbReference>
<protein>
    <submittedName>
        <fullName evidence="1">Putative metal-dependent phosphoesterase TrpH</fullName>
    </submittedName>
</protein>
<dbReference type="SUPFAM" id="SSF89550">
    <property type="entry name" value="PHP domain-like"/>
    <property type="match status" value="1"/>
</dbReference>
<dbReference type="Gene3D" id="3.20.20.140">
    <property type="entry name" value="Metal-dependent hydrolases"/>
    <property type="match status" value="1"/>
</dbReference>
<dbReference type="GO" id="GO:0004534">
    <property type="term" value="F:5'-3' RNA exonuclease activity"/>
    <property type="evidence" value="ECO:0007669"/>
    <property type="project" value="TreeGrafter"/>
</dbReference>
<dbReference type="InterPro" id="IPR052018">
    <property type="entry name" value="PHP_domain"/>
</dbReference>
<dbReference type="Proteomes" id="UP000292958">
    <property type="component" value="Unassembled WGS sequence"/>
</dbReference>